<name>A0A812BN01_ACAPH</name>
<gene>
    <name evidence="2" type="ORF">SPHA_19592</name>
</gene>
<evidence type="ECO:0000256" key="1">
    <source>
        <dbReference type="SAM" id="MobiDB-lite"/>
    </source>
</evidence>
<dbReference type="EMBL" id="CAHIKZ030000711">
    <property type="protein sequence ID" value="CAE1235006.1"/>
    <property type="molecule type" value="Genomic_DNA"/>
</dbReference>
<feature type="region of interest" description="Disordered" evidence="1">
    <location>
        <begin position="154"/>
        <end position="174"/>
    </location>
</feature>
<evidence type="ECO:0000313" key="3">
    <source>
        <dbReference type="Proteomes" id="UP000597762"/>
    </source>
</evidence>
<dbReference type="InterPro" id="IPR052748">
    <property type="entry name" value="ISR_Activator"/>
</dbReference>
<dbReference type="PANTHER" id="PTHR45011">
    <property type="entry name" value="DAP3-BINDING CELL DEATH ENHANCER 1"/>
    <property type="match status" value="1"/>
</dbReference>
<accession>A0A812BN01</accession>
<dbReference type="SUPFAM" id="SSF81901">
    <property type="entry name" value="HCP-like"/>
    <property type="match status" value="2"/>
</dbReference>
<evidence type="ECO:0000313" key="2">
    <source>
        <dbReference type="EMBL" id="CAE1235006.1"/>
    </source>
</evidence>
<dbReference type="PANTHER" id="PTHR45011:SF1">
    <property type="entry name" value="DAP3-BINDING CELL DEATH ENHANCER 1"/>
    <property type="match status" value="1"/>
</dbReference>
<feature type="compositionally biased region" description="Basic and acidic residues" evidence="1">
    <location>
        <begin position="154"/>
        <end position="169"/>
    </location>
</feature>
<reference evidence="2" key="1">
    <citation type="submission" date="2021-01" db="EMBL/GenBank/DDBJ databases">
        <authorList>
            <person name="Li R."/>
            <person name="Bekaert M."/>
        </authorList>
    </citation>
    <scope>NUCLEOTIDE SEQUENCE</scope>
    <source>
        <strain evidence="2">Farmed</strain>
    </source>
</reference>
<dbReference type="Gene3D" id="1.25.40.10">
    <property type="entry name" value="Tetratricopeptide repeat domain"/>
    <property type="match status" value="1"/>
</dbReference>
<organism evidence="2 3">
    <name type="scientific">Acanthosepion pharaonis</name>
    <name type="common">Pharaoh cuttlefish</name>
    <name type="synonym">Sepia pharaonis</name>
    <dbReference type="NCBI Taxonomy" id="158019"/>
    <lineage>
        <taxon>Eukaryota</taxon>
        <taxon>Metazoa</taxon>
        <taxon>Spiralia</taxon>
        <taxon>Lophotrochozoa</taxon>
        <taxon>Mollusca</taxon>
        <taxon>Cephalopoda</taxon>
        <taxon>Coleoidea</taxon>
        <taxon>Decapodiformes</taxon>
        <taxon>Sepiida</taxon>
        <taxon>Sepiina</taxon>
        <taxon>Sepiidae</taxon>
        <taxon>Acanthosepion</taxon>
    </lineage>
</organism>
<sequence>MIRFLDVLPRAIRIKWKATVQTNLGRFRFTGDQKSGINGDSLHSPSNESQQNEAQNIDNRNGNSVLRLFNFTDKQRWNQDESFYRWPFSLSRTFGVIGWGTVVAFGLQFNKYHLNWRTDSNNLEISWLKYITYALPLSRTSILDFDKKPSHKSFNEFKQEESPQKKEEPDSLTDNLSNMVMNCVAIGENIKGIKAAEGGNFQTAVEHWKNSSNIGYSKSNFNLGLCYETGRGVNKDLRKAMEHYQKAADQGHCQAMYNLALLCFDSENKQEDSHLKKAINLLEHAAKLGLPQAQTYIGVIYAEGETNNFSKAVEMFTAAAQQEDSEAFYYLGICFENGLGVEQSESKAAEYFLKAAESGHSEAQFSVARFYEKGLGGLQKDEKLAEEFYLKSANAGNENAQQKLQERLHESSGHVHEALNTSSMAVLNSKVKVLTNSFSSMLTNSVSTLQAYFNINNSVTYQESNVDIYLTENMKDNEEQLNTHLQYMPHCCPTKETPFISVSVPIEIFTPKQKT</sequence>
<feature type="region of interest" description="Disordered" evidence="1">
    <location>
        <begin position="35"/>
        <end position="57"/>
    </location>
</feature>
<dbReference type="Pfam" id="PF08238">
    <property type="entry name" value="Sel1"/>
    <property type="match status" value="5"/>
</dbReference>
<dbReference type="InterPro" id="IPR006597">
    <property type="entry name" value="Sel1-like"/>
</dbReference>
<dbReference type="OrthoDB" id="2384430at2759"/>
<dbReference type="AlphaFoldDB" id="A0A812BN01"/>
<dbReference type="Proteomes" id="UP000597762">
    <property type="component" value="Unassembled WGS sequence"/>
</dbReference>
<protein>
    <submittedName>
        <fullName evidence="2">Uncharacterized protein</fullName>
    </submittedName>
</protein>
<keyword evidence="3" id="KW-1185">Reference proteome</keyword>
<dbReference type="SMART" id="SM00671">
    <property type="entry name" value="SEL1"/>
    <property type="match status" value="6"/>
</dbReference>
<proteinExistence type="predicted"/>
<dbReference type="InterPro" id="IPR011990">
    <property type="entry name" value="TPR-like_helical_dom_sf"/>
</dbReference>
<comment type="caution">
    <text evidence="2">The sequence shown here is derived from an EMBL/GenBank/DDBJ whole genome shotgun (WGS) entry which is preliminary data.</text>
</comment>